<organism evidence="10 11">
    <name type="scientific">Spinacia oleracea</name>
    <name type="common">Spinach</name>
    <dbReference type="NCBI Taxonomy" id="3562"/>
    <lineage>
        <taxon>Eukaryota</taxon>
        <taxon>Viridiplantae</taxon>
        <taxon>Streptophyta</taxon>
        <taxon>Embryophyta</taxon>
        <taxon>Tracheophyta</taxon>
        <taxon>Spermatophyta</taxon>
        <taxon>Magnoliopsida</taxon>
        <taxon>eudicotyledons</taxon>
        <taxon>Gunneridae</taxon>
        <taxon>Pentapetalae</taxon>
        <taxon>Caryophyllales</taxon>
        <taxon>Chenopodiaceae</taxon>
        <taxon>Chenopodioideae</taxon>
        <taxon>Anserineae</taxon>
        <taxon>Spinacia</taxon>
    </lineage>
</organism>
<dbReference type="InterPro" id="IPR029071">
    <property type="entry name" value="Ubiquitin-like_domsf"/>
</dbReference>
<dbReference type="PROSITE" id="PS50030">
    <property type="entry name" value="UBA"/>
    <property type="match status" value="2"/>
</dbReference>
<proteinExistence type="inferred from homology"/>
<dbReference type="FunFam" id="1.10.8.10:FF:000002">
    <property type="entry name" value="UV excision repair protein RAD23 homolog"/>
    <property type="match status" value="1"/>
</dbReference>
<feature type="compositionally biased region" description="Low complexity" evidence="7">
    <location>
        <begin position="93"/>
        <end position="137"/>
    </location>
</feature>
<keyword evidence="3 6" id="KW-0227">DNA damage</keyword>
<dbReference type="Gene3D" id="3.10.20.90">
    <property type="entry name" value="Phosphatidylinositol 3-kinase Catalytic Subunit, Chain A, domain 1"/>
    <property type="match status" value="1"/>
</dbReference>
<dbReference type="InterPro" id="IPR006636">
    <property type="entry name" value="STI1_HS-bd"/>
</dbReference>
<comment type="similarity">
    <text evidence="1 6">Belongs to the RAD23 family.</text>
</comment>
<feature type="region of interest" description="Disordered" evidence="7">
    <location>
        <begin position="93"/>
        <end position="139"/>
    </location>
</feature>
<keyword evidence="6" id="KW-0963">Cytoplasm</keyword>
<dbReference type="GeneID" id="110786884"/>
<dbReference type="InterPro" id="IPR015360">
    <property type="entry name" value="XPC-bd"/>
</dbReference>
<evidence type="ECO:0000259" key="8">
    <source>
        <dbReference type="PROSITE" id="PS50030"/>
    </source>
</evidence>
<dbReference type="SMART" id="SM00727">
    <property type="entry name" value="STI1"/>
    <property type="match status" value="1"/>
</dbReference>
<keyword evidence="10" id="KW-1185">Reference proteome</keyword>
<dbReference type="PANTHER" id="PTHR10621:SF35">
    <property type="entry name" value="UBIQUITIN RECEPTOR RAD23C"/>
    <property type="match status" value="1"/>
</dbReference>
<dbReference type="InterPro" id="IPR009060">
    <property type="entry name" value="UBA-like_sf"/>
</dbReference>
<comment type="function">
    <text evidence="6">Multiubiquitin chain receptor involved in modulation of proteasomal degradation. Involved in nucleotide excision repair.</text>
</comment>
<dbReference type="OrthoDB" id="419317at2759"/>
<dbReference type="FunFam" id="1.10.8.10:FF:000003">
    <property type="entry name" value="UV excision repair protein RAD23 homolog"/>
    <property type="match status" value="1"/>
</dbReference>
<feature type="domain" description="Ubiquitin-like" evidence="9">
    <location>
        <begin position="1"/>
        <end position="79"/>
    </location>
</feature>
<keyword evidence="11" id="KW-0675">Receptor</keyword>
<reference evidence="11" key="2">
    <citation type="submission" date="2025-08" db="UniProtKB">
        <authorList>
            <consortium name="RefSeq"/>
        </authorList>
    </citation>
    <scope>IDENTIFICATION</scope>
    <source>
        <tissue evidence="11">Leaf</tissue>
    </source>
</reference>
<dbReference type="GO" id="GO:0043130">
    <property type="term" value="F:ubiquitin binding"/>
    <property type="evidence" value="ECO:0000318"/>
    <property type="project" value="GO_Central"/>
</dbReference>
<dbReference type="SUPFAM" id="SSF54236">
    <property type="entry name" value="Ubiquitin-like"/>
    <property type="match status" value="1"/>
</dbReference>
<accession>A0A9R0JUM3</accession>
<dbReference type="Pfam" id="PF00240">
    <property type="entry name" value="ubiquitin"/>
    <property type="match status" value="1"/>
</dbReference>
<dbReference type="PANTHER" id="PTHR10621">
    <property type="entry name" value="UV EXCISION REPAIR PROTEIN RAD23"/>
    <property type="match status" value="1"/>
</dbReference>
<evidence type="ECO:0000256" key="3">
    <source>
        <dbReference type="ARBA" id="ARBA00022763"/>
    </source>
</evidence>
<protein>
    <recommendedName>
        <fullName evidence="6">Ubiquitin receptor RAD23</fullName>
    </recommendedName>
    <alternativeName>
        <fullName evidence="6">DNA repair protein RAD23</fullName>
    </alternativeName>
</protein>
<reference evidence="10" key="1">
    <citation type="journal article" date="2021" name="Nat. Commun.">
        <title>Genomic analyses provide insights into spinach domestication and the genetic basis of agronomic traits.</title>
        <authorList>
            <person name="Cai X."/>
            <person name="Sun X."/>
            <person name="Xu C."/>
            <person name="Sun H."/>
            <person name="Wang X."/>
            <person name="Ge C."/>
            <person name="Zhang Z."/>
            <person name="Wang Q."/>
            <person name="Fei Z."/>
            <person name="Jiao C."/>
            <person name="Wang Q."/>
        </authorList>
    </citation>
    <scope>NUCLEOTIDE SEQUENCE [LARGE SCALE GENOMIC DNA]</scope>
    <source>
        <strain evidence="10">cv. Varoflay</strain>
    </source>
</reference>
<dbReference type="InterPro" id="IPR015940">
    <property type="entry name" value="UBA"/>
</dbReference>
<dbReference type="SMART" id="SM00165">
    <property type="entry name" value="UBA"/>
    <property type="match status" value="2"/>
</dbReference>
<keyword evidence="5 6" id="KW-0539">Nucleus</keyword>
<dbReference type="GO" id="GO:0031593">
    <property type="term" value="F:polyubiquitin modification-dependent protein binding"/>
    <property type="evidence" value="ECO:0000318"/>
    <property type="project" value="GO_Central"/>
</dbReference>
<keyword evidence="4 6" id="KW-0234">DNA repair</keyword>
<evidence type="ECO:0000256" key="5">
    <source>
        <dbReference type="ARBA" id="ARBA00023242"/>
    </source>
</evidence>
<dbReference type="CDD" id="cd01805">
    <property type="entry name" value="Ubl_Rad23"/>
    <property type="match status" value="1"/>
</dbReference>
<dbReference type="SMART" id="SM00213">
    <property type="entry name" value="UBQ"/>
    <property type="match status" value="1"/>
</dbReference>
<dbReference type="GO" id="GO:0070628">
    <property type="term" value="F:proteasome binding"/>
    <property type="evidence" value="ECO:0000318"/>
    <property type="project" value="GO_Central"/>
</dbReference>
<dbReference type="Gene3D" id="1.10.10.540">
    <property type="entry name" value="XPC-binding domain"/>
    <property type="match status" value="1"/>
</dbReference>
<dbReference type="Pfam" id="PF09280">
    <property type="entry name" value="XPC-binding"/>
    <property type="match status" value="1"/>
</dbReference>
<dbReference type="GO" id="GO:0005654">
    <property type="term" value="C:nucleoplasm"/>
    <property type="evidence" value="ECO:0000318"/>
    <property type="project" value="GO_Central"/>
</dbReference>
<comment type="subcellular location">
    <subcellularLocation>
        <location evidence="6">Nucleus</location>
    </subcellularLocation>
    <subcellularLocation>
        <location evidence="6">Cytoplasm</location>
    </subcellularLocation>
</comment>
<dbReference type="InterPro" id="IPR004806">
    <property type="entry name" value="Rad23"/>
</dbReference>
<dbReference type="InterPro" id="IPR036353">
    <property type="entry name" value="XPC-bd_sf"/>
</dbReference>
<dbReference type="Gene3D" id="1.10.8.10">
    <property type="entry name" value="DNA helicase RuvA subunit, C-terminal domain"/>
    <property type="match status" value="2"/>
</dbReference>
<dbReference type="GO" id="GO:0003684">
    <property type="term" value="F:damaged DNA binding"/>
    <property type="evidence" value="ECO:0007669"/>
    <property type="project" value="UniProtKB-UniRule"/>
</dbReference>
<sequence>MKIFVKTLKGTNFEIEADSDDSVVDVKKSIEKSQGADVYPASLQMLIFQGKVLKDATTLGENGVVDCSFLVVMISKNKPAAAGASSVSAAPAAPANQAQPQSSTTPAAVAPASVAPQAQTQTATEPVVAAPAAPAASGDENVYGQAASNLVAGSSLETTIQQILDMGGGSWDRDTVVRALRAAYNNPERAVEYLYNGIPEQAEVPPVARTPAAGPTDLQVDDPLVQALNPLAEAGNPLAQAPQAAVPATGPNASPLDLFPQGLPNVGSTAGGASSLDFLRNSQQFQALRAMVQANPQILQPMLQELGKQNPQLMRLIQEHQADFLRLINEPVEGEGNLLSQFASAVPPTVSVTTEEREAIGRLEGMGFRRATVLQVYFACNKNEELAANYLLDHMDEFDNEEDEGLS</sequence>
<evidence type="ECO:0000313" key="10">
    <source>
        <dbReference type="Proteomes" id="UP000813463"/>
    </source>
</evidence>
<dbReference type="Pfam" id="PF00627">
    <property type="entry name" value="UBA"/>
    <property type="match status" value="2"/>
</dbReference>
<feature type="domain" description="UBA" evidence="8">
    <location>
        <begin position="154"/>
        <end position="197"/>
    </location>
</feature>
<dbReference type="SUPFAM" id="SSF46934">
    <property type="entry name" value="UBA-like"/>
    <property type="match status" value="2"/>
</dbReference>
<dbReference type="FunFam" id="1.10.10.540:FF:000001">
    <property type="entry name" value="UV excision repair protein RAD23 B"/>
    <property type="match status" value="1"/>
</dbReference>
<dbReference type="KEGG" id="soe:110786884"/>
<dbReference type="NCBIfam" id="TIGR00601">
    <property type="entry name" value="rad23"/>
    <property type="match status" value="1"/>
</dbReference>
<evidence type="ECO:0000256" key="7">
    <source>
        <dbReference type="SAM" id="MobiDB-lite"/>
    </source>
</evidence>
<dbReference type="RefSeq" id="XP_021847155.1">
    <property type="nucleotide sequence ID" value="XM_021991463.2"/>
</dbReference>
<dbReference type="GO" id="GO:0006289">
    <property type="term" value="P:nucleotide-excision repair"/>
    <property type="evidence" value="ECO:0007669"/>
    <property type="project" value="UniProtKB-UniRule"/>
</dbReference>
<evidence type="ECO:0000256" key="6">
    <source>
        <dbReference type="RuleBase" id="RU367049"/>
    </source>
</evidence>
<evidence type="ECO:0000256" key="4">
    <source>
        <dbReference type="ARBA" id="ARBA00023204"/>
    </source>
</evidence>
<dbReference type="SUPFAM" id="SSF101238">
    <property type="entry name" value="XPC-binding domain"/>
    <property type="match status" value="1"/>
</dbReference>
<dbReference type="FunFam" id="3.10.20.90:FF:000069">
    <property type="entry name" value="UV excision repair protein RAD23"/>
    <property type="match status" value="1"/>
</dbReference>
<evidence type="ECO:0000259" key="9">
    <source>
        <dbReference type="PROSITE" id="PS50053"/>
    </source>
</evidence>
<evidence type="ECO:0000256" key="1">
    <source>
        <dbReference type="ARBA" id="ARBA00009878"/>
    </source>
</evidence>
<name>A0A9R0JUM3_SPIOL</name>
<feature type="domain" description="UBA" evidence="8">
    <location>
        <begin position="353"/>
        <end position="394"/>
    </location>
</feature>
<dbReference type="AlphaFoldDB" id="A0A9R0JUM3"/>
<evidence type="ECO:0000256" key="2">
    <source>
        <dbReference type="ARBA" id="ARBA00022737"/>
    </source>
</evidence>
<dbReference type="PRINTS" id="PR01839">
    <property type="entry name" value="RAD23PROTEIN"/>
</dbReference>
<dbReference type="Proteomes" id="UP000813463">
    <property type="component" value="Chromosome 1"/>
</dbReference>
<evidence type="ECO:0000313" key="11">
    <source>
        <dbReference type="RefSeq" id="XP_021847155.1"/>
    </source>
</evidence>
<dbReference type="GO" id="GO:0005829">
    <property type="term" value="C:cytosol"/>
    <property type="evidence" value="ECO:0000318"/>
    <property type="project" value="GO_Central"/>
</dbReference>
<dbReference type="GO" id="GO:0043161">
    <property type="term" value="P:proteasome-mediated ubiquitin-dependent protein catabolic process"/>
    <property type="evidence" value="ECO:0000318"/>
    <property type="project" value="GO_Central"/>
</dbReference>
<keyword evidence="2" id="KW-0677">Repeat</keyword>
<dbReference type="CDD" id="cd14379">
    <property type="entry name" value="UBA1_Rad23_plant"/>
    <property type="match status" value="1"/>
</dbReference>
<dbReference type="PROSITE" id="PS50053">
    <property type="entry name" value="UBIQUITIN_2"/>
    <property type="match status" value="1"/>
</dbReference>
<dbReference type="InterPro" id="IPR000626">
    <property type="entry name" value="Ubiquitin-like_dom"/>
</dbReference>
<gene>
    <name evidence="11" type="primary">LOC110786884</name>
</gene>